<reference evidence="1 2" key="1">
    <citation type="submission" date="2024-06" db="EMBL/GenBank/DDBJ databases">
        <title>The Natural Products Discovery Center: Release of the First 8490 Sequenced Strains for Exploring Actinobacteria Biosynthetic Diversity.</title>
        <authorList>
            <person name="Kalkreuter E."/>
            <person name="Kautsar S.A."/>
            <person name="Yang D."/>
            <person name="Bader C.D."/>
            <person name="Teijaro C.N."/>
            <person name="Fluegel L."/>
            <person name="Davis C.M."/>
            <person name="Simpson J.R."/>
            <person name="Lauterbach L."/>
            <person name="Steele A.D."/>
            <person name="Gui C."/>
            <person name="Meng S."/>
            <person name="Li G."/>
            <person name="Viehrig K."/>
            <person name="Ye F."/>
            <person name="Su P."/>
            <person name="Kiefer A.F."/>
            <person name="Nichols A."/>
            <person name="Cepeda A.J."/>
            <person name="Yan W."/>
            <person name="Fan B."/>
            <person name="Jiang Y."/>
            <person name="Adhikari A."/>
            <person name="Zheng C.-J."/>
            <person name="Schuster L."/>
            <person name="Cowan T.M."/>
            <person name="Smanski M.J."/>
            <person name="Chevrette M.G."/>
            <person name="De Carvalho L.P.S."/>
            <person name="Shen B."/>
        </authorList>
    </citation>
    <scope>NUCLEOTIDE SEQUENCE [LARGE SCALE GENOMIC DNA]</scope>
    <source>
        <strain evidence="1 2">NPDC048117</strain>
    </source>
</reference>
<dbReference type="RefSeq" id="WP_240957560.1">
    <property type="nucleotide sequence ID" value="NZ_JBEZNA010000056.1"/>
</dbReference>
<accession>A0ABV3EUA1</accession>
<evidence type="ECO:0000313" key="1">
    <source>
        <dbReference type="EMBL" id="MEU9579793.1"/>
    </source>
</evidence>
<organism evidence="1 2">
    <name type="scientific">Streptomyces chilikensis</name>
    <dbReference type="NCBI Taxonomy" id="1194079"/>
    <lineage>
        <taxon>Bacteria</taxon>
        <taxon>Bacillati</taxon>
        <taxon>Actinomycetota</taxon>
        <taxon>Actinomycetes</taxon>
        <taxon>Kitasatosporales</taxon>
        <taxon>Streptomycetaceae</taxon>
        <taxon>Streptomyces</taxon>
    </lineage>
</organism>
<protein>
    <submittedName>
        <fullName evidence="1">Uncharacterized protein</fullName>
    </submittedName>
</protein>
<sequence length="213" mass="23480">MSMLMRAPRECATWEWELSDFALPGLESALTVAAQMSTVLRKHGLLEPQYVEWQWFIFGRGGVGAMTRLSLCGSLDVGGLSRRVREARPVALSEAEPNLLRISGPGTWLDAGGTERREYGLVDLIVDPDERELTAEVSVFHDIWGHCDFKGVPHPEVEKRNAPRLAAALRELEGLLGRPARPGDPTYFGRADGYGIQMPDLIDGLGPDLTDLL</sequence>
<proteinExistence type="predicted"/>
<name>A0ABV3EUA1_9ACTN</name>
<dbReference type="Proteomes" id="UP001551584">
    <property type="component" value="Unassembled WGS sequence"/>
</dbReference>
<keyword evidence="2" id="KW-1185">Reference proteome</keyword>
<dbReference type="EMBL" id="JBEZNA010000056">
    <property type="protein sequence ID" value="MEU9579793.1"/>
    <property type="molecule type" value="Genomic_DNA"/>
</dbReference>
<gene>
    <name evidence="1" type="ORF">AB0D95_21390</name>
</gene>
<comment type="caution">
    <text evidence="1">The sequence shown here is derived from an EMBL/GenBank/DDBJ whole genome shotgun (WGS) entry which is preliminary data.</text>
</comment>
<evidence type="ECO:0000313" key="2">
    <source>
        <dbReference type="Proteomes" id="UP001551584"/>
    </source>
</evidence>